<accession>A0A7W7WUV1</accession>
<proteinExistence type="predicted"/>
<evidence type="ECO:0000313" key="2">
    <source>
        <dbReference type="Proteomes" id="UP000542674"/>
    </source>
</evidence>
<dbReference type="AlphaFoldDB" id="A0A7W7WUV1"/>
<keyword evidence="2" id="KW-1185">Reference proteome</keyword>
<dbReference type="RefSeq" id="WP_184666572.1">
    <property type="nucleotide sequence ID" value="NZ_BAABAI010000034.1"/>
</dbReference>
<reference evidence="1 2" key="1">
    <citation type="submission" date="2020-08" db="EMBL/GenBank/DDBJ databases">
        <title>Sequencing the genomes of 1000 actinobacteria strains.</title>
        <authorList>
            <person name="Klenk H.-P."/>
        </authorList>
    </citation>
    <scope>NUCLEOTIDE SEQUENCE [LARGE SCALE GENOMIC DNA]</scope>
    <source>
        <strain evidence="1 2">DSM 45084</strain>
    </source>
</reference>
<name>A0A7W7WUV1_9PSEU</name>
<protein>
    <submittedName>
        <fullName evidence="1">Uncharacterized protein</fullName>
    </submittedName>
</protein>
<dbReference type="EMBL" id="JACHJS010000001">
    <property type="protein sequence ID" value="MBB4963828.1"/>
    <property type="molecule type" value="Genomic_DNA"/>
</dbReference>
<dbReference type="Proteomes" id="UP000542674">
    <property type="component" value="Unassembled WGS sequence"/>
</dbReference>
<gene>
    <name evidence="1" type="ORF">F4559_001187</name>
</gene>
<sequence length="74" mass="8070">MGTFTVPCPDCGHSFPMTTTTTRRGVDTDGHPVVNLTLDLTDAKTRFAAHVLLNPDQHPTFTIDTQPDSRETAT</sequence>
<evidence type="ECO:0000313" key="1">
    <source>
        <dbReference type="EMBL" id="MBB4963828.1"/>
    </source>
</evidence>
<organism evidence="1 2">
    <name type="scientific">Saccharothrix violaceirubra</name>
    <dbReference type="NCBI Taxonomy" id="413306"/>
    <lineage>
        <taxon>Bacteria</taxon>
        <taxon>Bacillati</taxon>
        <taxon>Actinomycetota</taxon>
        <taxon>Actinomycetes</taxon>
        <taxon>Pseudonocardiales</taxon>
        <taxon>Pseudonocardiaceae</taxon>
        <taxon>Saccharothrix</taxon>
    </lineage>
</organism>
<comment type="caution">
    <text evidence="1">The sequence shown here is derived from an EMBL/GenBank/DDBJ whole genome shotgun (WGS) entry which is preliminary data.</text>
</comment>